<feature type="domain" description="LUD" evidence="1">
    <location>
        <begin position="15"/>
        <end position="210"/>
    </location>
</feature>
<evidence type="ECO:0000313" key="2">
    <source>
        <dbReference type="EMBL" id="KIX15310.1"/>
    </source>
</evidence>
<accession>A0A0D2K0Q2</accession>
<protein>
    <recommendedName>
        <fullName evidence="1">LUD domain-containing protein</fullName>
    </recommendedName>
</protein>
<dbReference type="RefSeq" id="WP_044346804.1">
    <property type="nucleotide sequence ID" value="NZ_AZAC01000003.1"/>
</dbReference>
<dbReference type="PANTHER" id="PTHR36179">
    <property type="entry name" value="LUD_DOM DOMAIN-CONTAINING PROTEIN"/>
    <property type="match status" value="1"/>
</dbReference>
<dbReference type="EMBL" id="AZAC01000003">
    <property type="protein sequence ID" value="KIX15310.1"/>
    <property type="molecule type" value="Genomic_DNA"/>
</dbReference>
<gene>
    <name evidence="2" type="ORF">X474_03985</name>
</gene>
<proteinExistence type="predicted"/>
<dbReference type="InParanoid" id="A0A0D2K0Q2"/>
<dbReference type="PATRIC" id="fig|1429043.3.peg.847"/>
<dbReference type="OrthoDB" id="9809147at2"/>
<dbReference type="STRING" id="1429043.X474_03985"/>
<comment type="caution">
    <text evidence="2">The sequence shown here is derived from an EMBL/GenBank/DDBJ whole genome shotgun (WGS) entry which is preliminary data.</text>
</comment>
<reference evidence="2 3" key="1">
    <citation type="submission" date="2013-11" db="EMBL/GenBank/DDBJ databases">
        <title>Metagenomic analysis of a methanogenic consortium involved in long chain n-alkane degradation.</title>
        <authorList>
            <person name="Davidova I.A."/>
            <person name="Callaghan A.V."/>
            <person name="Wawrik B."/>
            <person name="Pruitt S."/>
            <person name="Marks C."/>
            <person name="Duncan K.E."/>
            <person name="Suflita J.M."/>
        </authorList>
    </citation>
    <scope>NUCLEOTIDE SEQUENCE [LARGE SCALE GENOMIC DNA]</scope>
    <source>
        <strain evidence="2 3">SPR</strain>
    </source>
</reference>
<evidence type="ECO:0000313" key="3">
    <source>
        <dbReference type="Proteomes" id="UP000032233"/>
    </source>
</evidence>
<dbReference type="Pfam" id="PF02589">
    <property type="entry name" value="LUD_dom"/>
    <property type="match status" value="1"/>
</dbReference>
<dbReference type="PANTHER" id="PTHR36179:SF2">
    <property type="entry name" value="LUD DOMAIN-CONTAINING PROTEIN"/>
    <property type="match status" value="1"/>
</dbReference>
<name>A0A0D2K0Q2_9BACT</name>
<sequence>MSDPIANFWKIRLHDTKEALLENNFEVYIAEDLAQAKAVIKDEILPGLEFKSVGRGGSLTVDALGFDSLLDQVEVTKYDPFDKDHSDEKKFEMRRQGLLSDLFFTGTNALTADGRLVNLDAFGNRVAAMMFGPKHVIIPVGRNKIVPDLEAAEQRIKDYTAPTNAMRLARKTPCVKTGRCMDCSSPDRICSAWTIIEKCLPKGRIKVVLINQDLGF</sequence>
<evidence type="ECO:0000259" key="1">
    <source>
        <dbReference type="Pfam" id="PF02589"/>
    </source>
</evidence>
<dbReference type="InterPro" id="IPR003741">
    <property type="entry name" value="LUD_dom"/>
</dbReference>
<dbReference type="AlphaFoldDB" id="A0A0D2K0Q2"/>
<dbReference type="Proteomes" id="UP000032233">
    <property type="component" value="Unassembled WGS sequence"/>
</dbReference>
<dbReference type="PIRSF" id="PIRSF020269">
    <property type="entry name" value="DUF1121"/>
    <property type="match status" value="1"/>
</dbReference>
<dbReference type="InterPro" id="IPR009501">
    <property type="entry name" value="UCP020269"/>
</dbReference>
<keyword evidence="3" id="KW-1185">Reference proteome</keyword>
<organism evidence="2 3">
    <name type="scientific">Dethiosulfatarculus sandiegensis</name>
    <dbReference type="NCBI Taxonomy" id="1429043"/>
    <lineage>
        <taxon>Bacteria</taxon>
        <taxon>Pseudomonadati</taxon>
        <taxon>Thermodesulfobacteriota</taxon>
        <taxon>Desulfarculia</taxon>
        <taxon>Desulfarculales</taxon>
        <taxon>Desulfarculaceae</taxon>
        <taxon>Dethiosulfatarculus</taxon>
    </lineage>
</organism>